<evidence type="ECO:0000256" key="1">
    <source>
        <dbReference type="SAM" id="MobiDB-lite"/>
    </source>
</evidence>
<proteinExistence type="predicted"/>
<gene>
    <name evidence="2" type="ORF">F511_15708</name>
</gene>
<organism evidence="2 3">
    <name type="scientific">Dorcoceras hygrometricum</name>
    <dbReference type="NCBI Taxonomy" id="472368"/>
    <lineage>
        <taxon>Eukaryota</taxon>
        <taxon>Viridiplantae</taxon>
        <taxon>Streptophyta</taxon>
        <taxon>Embryophyta</taxon>
        <taxon>Tracheophyta</taxon>
        <taxon>Spermatophyta</taxon>
        <taxon>Magnoliopsida</taxon>
        <taxon>eudicotyledons</taxon>
        <taxon>Gunneridae</taxon>
        <taxon>Pentapetalae</taxon>
        <taxon>asterids</taxon>
        <taxon>lamiids</taxon>
        <taxon>Lamiales</taxon>
        <taxon>Gesneriaceae</taxon>
        <taxon>Didymocarpoideae</taxon>
        <taxon>Trichosporeae</taxon>
        <taxon>Loxocarpinae</taxon>
        <taxon>Dorcoceras</taxon>
    </lineage>
</organism>
<keyword evidence="3" id="KW-1185">Reference proteome</keyword>
<protein>
    <submittedName>
        <fullName evidence="2">Uncharacterized protein</fullName>
    </submittedName>
</protein>
<feature type="compositionally biased region" description="Basic and acidic residues" evidence="1">
    <location>
        <begin position="88"/>
        <end position="100"/>
    </location>
</feature>
<reference evidence="2 3" key="1">
    <citation type="journal article" date="2015" name="Proc. Natl. Acad. Sci. U.S.A.">
        <title>The resurrection genome of Boea hygrometrica: A blueprint for survival of dehydration.</title>
        <authorList>
            <person name="Xiao L."/>
            <person name="Yang G."/>
            <person name="Zhang L."/>
            <person name="Yang X."/>
            <person name="Zhao S."/>
            <person name="Ji Z."/>
            <person name="Zhou Q."/>
            <person name="Hu M."/>
            <person name="Wang Y."/>
            <person name="Chen M."/>
            <person name="Xu Y."/>
            <person name="Jin H."/>
            <person name="Xiao X."/>
            <person name="Hu G."/>
            <person name="Bao F."/>
            <person name="Hu Y."/>
            <person name="Wan P."/>
            <person name="Li L."/>
            <person name="Deng X."/>
            <person name="Kuang T."/>
            <person name="Xiang C."/>
            <person name="Zhu J.K."/>
            <person name="Oliver M.J."/>
            <person name="He Y."/>
        </authorList>
    </citation>
    <scope>NUCLEOTIDE SEQUENCE [LARGE SCALE GENOMIC DNA]</scope>
    <source>
        <strain evidence="3">cv. XS01</strain>
    </source>
</reference>
<accession>A0A2Z7BDZ6</accession>
<feature type="region of interest" description="Disordered" evidence="1">
    <location>
        <begin position="78"/>
        <end position="110"/>
    </location>
</feature>
<sequence length="197" mass="21968">MQLLINTTSSKIYNLKIRNHQVYNPSHYISRDRTGEDKFTADGLQSLMNKMVLEKVEKKKKVTVMVKKEKVVVTKKMAVGSSTAPAKSKSETNSDEDRHPLAKLGSAKTGGAGAKHKLVIDPSDSESTVSLTLLEIKKKLRRTKRPKLVKTIQAMEEQAVSKELPIVVRTEPEQPAQQLISYGSGIVFDPIEIREIN</sequence>
<dbReference type="Proteomes" id="UP000250235">
    <property type="component" value="Unassembled WGS sequence"/>
</dbReference>
<evidence type="ECO:0000313" key="3">
    <source>
        <dbReference type="Proteomes" id="UP000250235"/>
    </source>
</evidence>
<dbReference type="EMBL" id="KV006675">
    <property type="protein sequence ID" value="KZV32450.1"/>
    <property type="molecule type" value="Genomic_DNA"/>
</dbReference>
<evidence type="ECO:0000313" key="2">
    <source>
        <dbReference type="EMBL" id="KZV32450.1"/>
    </source>
</evidence>
<name>A0A2Z7BDZ6_9LAMI</name>
<dbReference type="AlphaFoldDB" id="A0A2Z7BDZ6"/>